<keyword evidence="2" id="KW-1185">Reference proteome</keyword>
<sequence>MSDWFDLVPGWLGRKLKPEDGAPLQDIDAAVKKIAAQGFSVPAALRALHLRLGACKPLMRGFNRFVAPSAWKVLDGHLLFLDENQDVCQWILDADSRVWMVVNEERHPEELTLGDFLAVVLPYQLAQGGWPCTADMVLPLADATAVRQKIAIELGWPEIVRHNGLTIYGKDASMLWWLDPARDDTDQHLFVSCLHQSDLDDLCSRFGFADLG</sequence>
<comment type="caution">
    <text evidence="1">The sequence shown here is derived from an EMBL/GenBank/DDBJ whole genome shotgun (WGS) entry which is preliminary data.</text>
</comment>
<dbReference type="Proteomes" id="UP001555786">
    <property type="component" value="Unassembled WGS sequence"/>
</dbReference>
<gene>
    <name evidence="1" type="ORF">ABXS05_23190</name>
</gene>
<name>A0ABV3PS40_9HYPH</name>
<protein>
    <recommendedName>
        <fullName evidence="3">SMI1/KNR4 family protein</fullName>
    </recommendedName>
</protein>
<dbReference type="EMBL" id="JBFNQD010000009">
    <property type="protein sequence ID" value="MEW9308478.1"/>
    <property type="molecule type" value="Genomic_DNA"/>
</dbReference>
<proteinExistence type="predicted"/>
<organism evidence="1 2">
    <name type="scientific">Labrys neptuniae</name>
    <dbReference type="NCBI Taxonomy" id="376174"/>
    <lineage>
        <taxon>Bacteria</taxon>
        <taxon>Pseudomonadati</taxon>
        <taxon>Pseudomonadota</taxon>
        <taxon>Alphaproteobacteria</taxon>
        <taxon>Hyphomicrobiales</taxon>
        <taxon>Xanthobacteraceae</taxon>
        <taxon>Labrys</taxon>
    </lineage>
</organism>
<accession>A0ABV3PS40</accession>
<evidence type="ECO:0000313" key="2">
    <source>
        <dbReference type="Proteomes" id="UP001555786"/>
    </source>
</evidence>
<evidence type="ECO:0008006" key="3">
    <source>
        <dbReference type="Google" id="ProtNLM"/>
    </source>
</evidence>
<evidence type="ECO:0000313" key="1">
    <source>
        <dbReference type="EMBL" id="MEW9308478.1"/>
    </source>
</evidence>
<dbReference type="RefSeq" id="WP_367625535.1">
    <property type="nucleotide sequence ID" value="NZ_JBFNQD010000009.1"/>
</dbReference>
<reference evidence="1 2" key="1">
    <citation type="submission" date="2024-07" db="EMBL/GenBank/DDBJ databases">
        <title>Description of Labrys sedimenti sp. nov., isolated from a diclofenac-degrading enrichment culture.</title>
        <authorList>
            <person name="Tancsics A."/>
            <person name="Csepanyi A."/>
        </authorList>
    </citation>
    <scope>NUCLEOTIDE SEQUENCE [LARGE SCALE GENOMIC DNA]</scope>
    <source>
        <strain evidence="1 2">LMG 23578</strain>
    </source>
</reference>